<evidence type="ECO:0000256" key="1">
    <source>
        <dbReference type="ARBA" id="ARBA00006484"/>
    </source>
</evidence>
<dbReference type="NCBIfam" id="NF006393">
    <property type="entry name" value="PRK08642.1"/>
    <property type="match status" value="1"/>
</dbReference>
<dbReference type="InterPro" id="IPR036291">
    <property type="entry name" value="NAD(P)-bd_dom_sf"/>
</dbReference>
<reference evidence="3 4" key="1">
    <citation type="journal article" date="2017" name="BMC Genomics">
        <title>Comparative genomic and phylogenomic analyses of the Bifidobacteriaceae family.</title>
        <authorList>
            <person name="Lugli G.A."/>
            <person name="Milani C."/>
            <person name="Turroni F."/>
            <person name="Duranti S."/>
            <person name="Mancabelli L."/>
            <person name="Mangifesta M."/>
            <person name="Ferrario C."/>
            <person name="Modesto M."/>
            <person name="Mattarelli P."/>
            <person name="Jiri K."/>
            <person name="van Sinderen D."/>
            <person name="Ventura M."/>
        </authorList>
    </citation>
    <scope>NUCLEOTIDE SEQUENCE [LARGE SCALE GENOMIC DNA]</scope>
    <source>
        <strain evidence="3 4">DSM 100196</strain>
    </source>
</reference>
<comment type="caution">
    <text evidence="3">The sequence shown here is derived from an EMBL/GenBank/DDBJ whole genome shotgun (WGS) entry which is preliminary data.</text>
</comment>
<dbReference type="AlphaFoldDB" id="A0A261FPQ0"/>
<dbReference type="RefSeq" id="WP_094666982.1">
    <property type="nucleotide sequence ID" value="NZ_MWWW01000004.1"/>
</dbReference>
<organism evidence="3 4">
    <name type="scientific">Bifidobacterium myosotis</name>
    <dbReference type="NCBI Taxonomy" id="1630166"/>
    <lineage>
        <taxon>Bacteria</taxon>
        <taxon>Bacillati</taxon>
        <taxon>Actinomycetota</taxon>
        <taxon>Actinomycetes</taxon>
        <taxon>Bifidobacteriales</taxon>
        <taxon>Bifidobacteriaceae</taxon>
        <taxon>Bifidobacterium</taxon>
    </lineage>
</organism>
<dbReference type="PRINTS" id="PR00081">
    <property type="entry name" value="GDHRDH"/>
</dbReference>
<proteinExistence type="inferred from homology"/>
<evidence type="ECO:0000256" key="2">
    <source>
        <dbReference type="ARBA" id="ARBA00023002"/>
    </source>
</evidence>
<dbReference type="PANTHER" id="PTHR43639">
    <property type="entry name" value="OXIDOREDUCTASE, SHORT-CHAIN DEHYDROGENASE/REDUCTASE FAMILY (AFU_ORTHOLOGUE AFUA_5G02870)"/>
    <property type="match status" value="1"/>
</dbReference>
<evidence type="ECO:0000313" key="3">
    <source>
        <dbReference type="EMBL" id="OZG61161.1"/>
    </source>
</evidence>
<name>A0A261FPQ0_9BIFI</name>
<comment type="similarity">
    <text evidence="1">Belongs to the short-chain dehydrogenases/reductases (SDR) family.</text>
</comment>
<dbReference type="Gene3D" id="3.40.50.720">
    <property type="entry name" value="NAD(P)-binding Rossmann-like Domain"/>
    <property type="match status" value="1"/>
</dbReference>
<dbReference type="Proteomes" id="UP000216871">
    <property type="component" value="Unassembled WGS sequence"/>
</dbReference>
<gene>
    <name evidence="3" type="ORF">BMYO_0460</name>
</gene>
<dbReference type="GO" id="GO:0016491">
    <property type="term" value="F:oxidoreductase activity"/>
    <property type="evidence" value="ECO:0007669"/>
    <property type="project" value="UniProtKB-KW"/>
</dbReference>
<evidence type="ECO:0000313" key="4">
    <source>
        <dbReference type="Proteomes" id="UP000216871"/>
    </source>
</evidence>
<dbReference type="PANTHER" id="PTHR43639:SF1">
    <property type="entry name" value="SHORT-CHAIN DEHYDROGENASE_REDUCTASE FAMILY PROTEIN"/>
    <property type="match status" value="1"/>
</dbReference>
<dbReference type="Pfam" id="PF13561">
    <property type="entry name" value="adh_short_C2"/>
    <property type="match status" value="1"/>
</dbReference>
<keyword evidence="2" id="KW-0560">Oxidoreductase</keyword>
<dbReference type="EMBL" id="MWWW01000004">
    <property type="protein sequence ID" value="OZG61161.1"/>
    <property type="molecule type" value="Genomic_DNA"/>
</dbReference>
<dbReference type="SUPFAM" id="SSF51735">
    <property type="entry name" value="NAD(P)-binding Rossmann-fold domains"/>
    <property type="match status" value="1"/>
</dbReference>
<accession>A0A261FPQ0</accession>
<keyword evidence="4" id="KW-1185">Reference proteome</keyword>
<dbReference type="InterPro" id="IPR002347">
    <property type="entry name" value="SDR_fam"/>
</dbReference>
<protein>
    <submittedName>
        <fullName evidence="3">3-ketoacyl-ACP reductase</fullName>
    </submittedName>
</protein>
<dbReference type="OrthoDB" id="9808187at2"/>
<sequence length="267" mass="27904">MTDTTNPNTSSAVGGLLKGETILVTGGARGLGEAITRAAVQAGANVVVDYFHSEEKAKALETEYAGRVTAIQADVTNEDDVARLFHDAKAALGTLVTGVVNNALVSFSFNGDDRPKADTITWQDFEHQLLGAVKGSVTVIQQALPGFEEAGYGRVLNIGTNLFQNPVVPYHDYTAAKGALLAVTRTFAQELGPKNVTVNMVSGGLLRTTDASSATPNAVFDIIAQSTPLGHVTTPQELADAALFFLSPLSRAVSGQNLIVDGGYVKG</sequence>